<proteinExistence type="predicted"/>
<accession>A0ABM1AAI3</accession>
<reference evidence="2" key="1">
    <citation type="submission" date="2025-08" db="UniProtKB">
        <authorList>
            <consortium name="RefSeq"/>
        </authorList>
    </citation>
    <scope>IDENTIFICATION</scope>
</reference>
<feature type="non-terminal residue" evidence="2">
    <location>
        <position position="154"/>
    </location>
</feature>
<dbReference type="Proteomes" id="UP000694888">
    <property type="component" value="Unplaced"/>
</dbReference>
<evidence type="ECO:0000313" key="1">
    <source>
        <dbReference type="Proteomes" id="UP000694888"/>
    </source>
</evidence>
<protein>
    <submittedName>
        <fullName evidence="2">Uncharacterized protein LOC101847377</fullName>
    </submittedName>
</protein>
<gene>
    <name evidence="2" type="primary">LOC101847377</name>
</gene>
<keyword evidence="1" id="KW-1185">Reference proteome</keyword>
<evidence type="ECO:0000313" key="2">
    <source>
        <dbReference type="RefSeq" id="XP_012943991.1"/>
    </source>
</evidence>
<name>A0ABM1AAI3_APLCA</name>
<dbReference type="GeneID" id="101847377"/>
<dbReference type="RefSeq" id="XP_012943991.1">
    <property type="nucleotide sequence ID" value="XM_013088537.2"/>
</dbReference>
<sequence>MAALGLLKPFLPRCFSEFSSSSSSSSTPSSMTSSSRSLRVCLLLLVLGLTSVAARPKDDGSSSEWSKDWEGVADLWKPNPDDSKDSWRAFERKVDVTTSRWWEDKMDDDLWDPKNGETSEPTSAPHEVTEFCKYDIECPAGRTCVHSVCKCFKP</sequence>
<organism evidence="1 2">
    <name type="scientific">Aplysia californica</name>
    <name type="common">California sea hare</name>
    <dbReference type="NCBI Taxonomy" id="6500"/>
    <lineage>
        <taxon>Eukaryota</taxon>
        <taxon>Metazoa</taxon>
        <taxon>Spiralia</taxon>
        <taxon>Lophotrochozoa</taxon>
        <taxon>Mollusca</taxon>
        <taxon>Gastropoda</taxon>
        <taxon>Heterobranchia</taxon>
        <taxon>Euthyneura</taxon>
        <taxon>Tectipleura</taxon>
        <taxon>Aplysiida</taxon>
        <taxon>Aplysioidea</taxon>
        <taxon>Aplysiidae</taxon>
        <taxon>Aplysia</taxon>
    </lineage>
</organism>